<feature type="region of interest" description="Disordered" evidence="1">
    <location>
        <begin position="1"/>
        <end position="22"/>
    </location>
</feature>
<protein>
    <submittedName>
        <fullName evidence="2">Uncharacterized protein</fullName>
    </submittedName>
</protein>
<proteinExistence type="predicted"/>
<feature type="non-terminal residue" evidence="2">
    <location>
        <position position="1"/>
    </location>
</feature>
<evidence type="ECO:0000313" key="2">
    <source>
        <dbReference type="EMBL" id="KAF4143839.1"/>
    </source>
</evidence>
<evidence type="ECO:0000256" key="1">
    <source>
        <dbReference type="SAM" id="MobiDB-lite"/>
    </source>
</evidence>
<name>A0A8S9UXX2_PHYIN</name>
<dbReference type="AlphaFoldDB" id="A0A8S9UXX2"/>
<dbReference type="EMBL" id="JAACNO010000947">
    <property type="protein sequence ID" value="KAF4143839.1"/>
    <property type="molecule type" value="Genomic_DNA"/>
</dbReference>
<reference evidence="2" key="1">
    <citation type="submission" date="2020-03" db="EMBL/GenBank/DDBJ databases">
        <title>Hybrid Assembly of Korean Phytophthora infestans isolates.</title>
        <authorList>
            <person name="Prokchorchik M."/>
            <person name="Lee Y."/>
            <person name="Seo J."/>
            <person name="Cho J.-H."/>
            <person name="Park Y.-E."/>
            <person name="Jang D.-C."/>
            <person name="Im J.-S."/>
            <person name="Choi J.-G."/>
            <person name="Park H.-J."/>
            <person name="Lee G.-B."/>
            <person name="Lee Y.-G."/>
            <person name="Hong S.-Y."/>
            <person name="Cho K."/>
            <person name="Sohn K.H."/>
        </authorList>
    </citation>
    <scope>NUCLEOTIDE SEQUENCE</scope>
    <source>
        <strain evidence="2">KR_2_A2</strain>
    </source>
</reference>
<accession>A0A8S9UXX2</accession>
<gene>
    <name evidence="2" type="ORF">GN958_ATG06925</name>
</gene>
<sequence>DAKTLSTLSAGDQASSPGDRGVWEETAKELAKHVTGGEEVFAHPRGGKREGKVTDACLSFWLKKLGDDPDLTLRQLADALEHEHDVVLSINTSRR</sequence>
<evidence type="ECO:0000313" key="3">
    <source>
        <dbReference type="Proteomes" id="UP000704712"/>
    </source>
</evidence>
<dbReference type="Proteomes" id="UP000704712">
    <property type="component" value="Unassembled WGS sequence"/>
</dbReference>
<organism evidence="2 3">
    <name type="scientific">Phytophthora infestans</name>
    <name type="common">Potato late blight agent</name>
    <name type="synonym">Botrytis infestans</name>
    <dbReference type="NCBI Taxonomy" id="4787"/>
    <lineage>
        <taxon>Eukaryota</taxon>
        <taxon>Sar</taxon>
        <taxon>Stramenopiles</taxon>
        <taxon>Oomycota</taxon>
        <taxon>Peronosporomycetes</taxon>
        <taxon>Peronosporales</taxon>
        <taxon>Peronosporaceae</taxon>
        <taxon>Phytophthora</taxon>
    </lineage>
</organism>
<comment type="caution">
    <text evidence="2">The sequence shown here is derived from an EMBL/GenBank/DDBJ whole genome shotgun (WGS) entry which is preliminary data.</text>
</comment>
<feature type="compositionally biased region" description="Polar residues" evidence="1">
    <location>
        <begin position="1"/>
        <end position="16"/>
    </location>
</feature>